<organism evidence="2">
    <name type="scientific">marine metagenome</name>
    <dbReference type="NCBI Taxonomy" id="408172"/>
    <lineage>
        <taxon>unclassified sequences</taxon>
        <taxon>metagenomes</taxon>
        <taxon>ecological metagenomes</taxon>
    </lineage>
</organism>
<name>A0A382BDM3_9ZZZZ</name>
<feature type="domain" description="Metallo-beta-lactamase" evidence="1">
    <location>
        <begin position="28"/>
        <end position="290"/>
    </location>
</feature>
<dbReference type="SUPFAM" id="SSF56281">
    <property type="entry name" value="Metallo-hydrolase/oxidoreductase"/>
    <property type="match status" value="1"/>
</dbReference>
<dbReference type="CDD" id="cd07732">
    <property type="entry name" value="metallo-hydrolase-like_MBL-fold"/>
    <property type="match status" value="1"/>
</dbReference>
<dbReference type="PANTHER" id="PTHR43694">
    <property type="entry name" value="RIBONUCLEASE J"/>
    <property type="match status" value="1"/>
</dbReference>
<dbReference type="EMBL" id="UINC01029333">
    <property type="protein sequence ID" value="SVB11868.1"/>
    <property type="molecule type" value="Genomic_DNA"/>
</dbReference>
<evidence type="ECO:0000313" key="2">
    <source>
        <dbReference type="EMBL" id="SVB11868.1"/>
    </source>
</evidence>
<feature type="non-terminal residue" evidence="2">
    <location>
        <position position="1"/>
    </location>
</feature>
<feature type="non-terminal residue" evidence="2">
    <location>
        <position position="497"/>
    </location>
</feature>
<dbReference type="InterPro" id="IPR011108">
    <property type="entry name" value="RMMBL"/>
</dbReference>
<protein>
    <recommendedName>
        <fullName evidence="1">Metallo-beta-lactamase domain-containing protein</fullName>
    </recommendedName>
</protein>
<reference evidence="2" key="1">
    <citation type="submission" date="2018-05" db="EMBL/GenBank/DDBJ databases">
        <authorList>
            <person name="Lanie J.A."/>
            <person name="Ng W.-L."/>
            <person name="Kazmierczak K.M."/>
            <person name="Andrzejewski T.M."/>
            <person name="Davidsen T.M."/>
            <person name="Wayne K.J."/>
            <person name="Tettelin H."/>
            <person name="Glass J.I."/>
            <person name="Rusch D."/>
            <person name="Podicherti R."/>
            <person name="Tsui H.-C.T."/>
            <person name="Winkler M.E."/>
        </authorList>
    </citation>
    <scope>NUCLEOTIDE SEQUENCE</scope>
</reference>
<dbReference type="InterPro" id="IPR036866">
    <property type="entry name" value="RibonucZ/Hydroxyglut_hydro"/>
</dbReference>
<evidence type="ECO:0000259" key="1">
    <source>
        <dbReference type="SMART" id="SM00849"/>
    </source>
</evidence>
<proteinExistence type="predicted"/>
<dbReference type="Pfam" id="PF07521">
    <property type="entry name" value="RMMBL"/>
    <property type="match status" value="1"/>
</dbReference>
<dbReference type="AlphaFoldDB" id="A0A382BDM3"/>
<sequence length="497" mass="56875">MQVDLFILQTILCDMTSITFHGGVNDIGGNKFLVEDKGTKIFMDFGMSFTDEGKFFSQFMNARASNSLADYFALGILPKIPGLYRTDIAKHVGFDGDEPTDISGVLLTHAHVDHCKYISYLRPDIPIYCSEASKLIMQNYDETGNFDQYLTLKKKFQVYTNKKGEISKATGKQEGITVPREIKVFEEGKKFSIDSMEVEPLPVDHSIPGVNAFILHTSSGSIANTADLRFHGRREKDTAKFVERCGESSLDLILCEGTRIAETQSITEYDVESIATKIINETQELVICGYPIRDLDRLMSFYLAAKSAGRYLVIDLKQAYLLKLFSGSTFFSKLYPSPTDETIKIFIPRGAWGLLDKDLEKFTERLLSMDYPEWQREFLDYPNKVDYRDVAKNQKEFVFYCSDFNLQNLIDVKPNPGSSYIRSLTEPFDTEMELKEEQIKNWFEHFGIIGKERDWHQVHVSGHGDGEQIKRVIDGANSKKLIPIHTHHDEYHKKWHS</sequence>
<dbReference type="PANTHER" id="PTHR43694:SF1">
    <property type="entry name" value="RIBONUCLEASE J"/>
    <property type="match status" value="1"/>
</dbReference>
<dbReference type="Gene3D" id="3.60.15.10">
    <property type="entry name" value="Ribonuclease Z/Hydroxyacylglutathione hydrolase-like"/>
    <property type="match status" value="1"/>
</dbReference>
<dbReference type="InterPro" id="IPR001279">
    <property type="entry name" value="Metallo-B-lactamas"/>
</dbReference>
<gene>
    <name evidence="2" type="ORF">METZ01_LOCUS164722</name>
</gene>
<accession>A0A382BDM3</accession>
<dbReference type="SMART" id="SM00849">
    <property type="entry name" value="Lactamase_B"/>
    <property type="match status" value="1"/>
</dbReference>